<protein>
    <submittedName>
        <fullName evidence="1">Uncharacterized protein</fullName>
    </submittedName>
</protein>
<reference evidence="1 2" key="1">
    <citation type="journal article" date="2021" name="Elife">
        <title>Chloroplast acquisition without the gene transfer in kleptoplastic sea slugs, Plakobranchus ocellatus.</title>
        <authorList>
            <person name="Maeda T."/>
            <person name="Takahashi S."/>
            <person name="Yoshida T."/>
            <person name="Shimamura S."/>
            <person name="Takaki Y."/>
            <person name="Nagai Y."/>
            <person name="Toyoda A."/>
            <person name="Suzuki Y."/>
            <person name="Arimoto A."/>
            <person name="Ishii H."/>
            <person name="Satoh N."/>
            <person name="Nishiyama T."/>
            <person name="Hasebe M."/>
            <person name="Maruyama T."/>
            <person name="Minagawa J."/>
            <person name="Obokata J."/>
            <person name="Shigenobu S."/>
        </authorList>
    </citation>
    <scope>NUCLEOTIDE SEQUENCE [LARGE SCALE GENOMIC DNA]</scope>
</reference>
<comment type="caution">
    <text evidence="1">The sequence shown here is derived from an EMBL/GenBank/DDBJ whole genome shotgun (WGS) entry which is preliminary data.</text>
</comment>
<gene>
    <name evidence="1" type="ORF">PoB_000095900</name>
</gene>
<evidence type="ECO:0000313" key="2">
    <source>
        <dbReference type="Proteomes" id="UP000735302"/>
    </source>
</evidence>
<proteinExistence type="predicted"/>
<dbReference type="EMBL" id="BLXT01000108">
    <property type="protein sequence ID" value="GFN74453.1"/>
    <property type="molecule type" value="Genomic_DNA"/>
</dbReference>
<organism evidence="1 2">
    <name type="scientific">Plakobranchus ocellatus</name>
    <dbReference type="NCBI Taxonomy" id="259542"/>
    <lineage>
        <taxon>Eukaryota</taxon>
        <taxon>Metazoa</taxon>
        <taxon>Spiralia</taxon>
        <taxon>Lophotrochozoa</taxon>
        <taxon>Mollusca</taxon>
        <taxon>Gastropoda</taxon>
        <taxon>Heterobranchia</taxon>
        <taxon>Euthyneura</taxon>
        <taxon>Panpulmonata</taxon>
        <taxon>Sacoglossa</taxon>
        <taxon>Placobranchoidea</taxon>
        <taxon>Plakobranchidae</taxon>
        <taxon>Plakobranchus</taxon>
    </lineage>
</organism>
<dbReference type="AlphaFoldDB" id="A0AAV3XXG5"/>
<dbReference type="Proteomes" id="UP000735302">
    <property type="component" value="Unassembled WGS sequence"/>
</dbReference>
<keyword evidence="2" id="KW-1185">Reference proteome</keyword>
<accession>A0AAV3XXG5</accession>
<name>A0AAV3XXG5_9GAST</name>
<evidence type="ECO:0000313" key="1">
    <source>
        <dbReference type="EMBL" id="GFN74453.1"/>
    </source>
</evidence>
<sequence length="89" mass="10117">MASEATVNGWAEVEEKYIVHEETKAFTRLIATVITKPLYTLSLDSLRDLVTWDPLSRQQKIELTKFQRRLMTGSGAVNHGKYCATEQNS</sequence>